<evidence type="ECO:0000256" key="4">
    <source>
        <dbReference type="ARBA" id="ARBA00022837"/>
    </source>
</evidence>
<feature type="chain" id="PRO_5046681151" evidence="5">
    <location>
        <begin position="25"/>
        <end position="594"/>
    </location>
</feature>
<name>A0ABX9Z1R3_9GAMM</name>
<accession>A0ABX9Z1R3</accession>
<feature type="signal peptide" evidence="5">
    <location>
        <begin position="1"/>
        <end position="24"/>
    </location>
</feature>
<evidence type="ECO:0000256" key="2">
    <source>
        <dbReference type="ARBA" id="ARBA00022723"/>
    </source>
</evidence>
<dbReference type="Pfam" id="PF00884">
    <property type="entry name" value="Sulfatase"/>
    <property type="match status" value="1"/>
</dbReference>
<feature type="domain" description="Sulfatase N-terminal" evidence="6">
    <location>
        <begin position="38"/>
        <end position="466"/>
    </location>
</feature>
<organism evidence="7 8">
    <name type="scientific">Pectobacterium aquaticum</name>
    <dbReference type="NCBI Taxonomy" id="2204145"/>
    <lineage>
        <taxon>Bacteria</taxon>
        <taxon>Pseudomonadati</taxon>
        <taxon>Pseudomonadota</taxon>
        <taxon>Gammaproteobacteria</taxon>
        <taxon>Enterobacterales</taxon>
        <taxon>Pectobacteriaceae</taxon>
        <taxon>Pectobacterium</taxon>
    </lineage>
</organism>
<dbReference type="CDD" id="cd16025">
    <property type="entry name" value="PAS_like"/>
    <property type="match status" value="1"/>
</dbReference>
<dbReference type="InterPro" id="IPR017850">
    <property type="entry name" value="Alkaline_phosphatase_core_sf"/>
</dbReference>
<evidence type="ECO:0000256" key="1">
    <source>
        <dbReference type="ARBA" id="ARBA00008779"/>
    </source>
</evidence>
<sequence>MKNKILGISTALSLLSISISSATASSQPVNNIKGNQAPNVIMIVLDDVGFADLGAFGSEIKTPNIDNLAQQGLRYNRFDTASMCSPTRAALLTGRNPHTVNMAELPPKGAGHKVGGVEGVGASKPLGDQASKPLGAGPANSGEIPTNAQNIAQALQSSGYATYALGKWHVAPEYKDADERNREFWPLQRGFNYYYGFLSGHTSQYHPLLIENNVALPTPNKLGYHLSVDLVDRAMTVMDKKDSSKPKFVYLALGAGHSPLHVPKPYIDAYKGAYDQGWDKLRQERFVRQKKMGIIPENTVLPPREYGDAEWSSLDSQRKHVFARFMETYAGFLTHTDEQIGRLIDHLKSTGQYDNTLIMLISDNGAAPEGGQDGGFRFAYGDKTTVAEMDASLNEAGGPKTDMLYQRPWAYAGVTPLRRYKLWPFLGGIRTPFIASWPSHIKDKGAVRNQYVNVIDLAPTILEAVGSQFSEEINGVKQIPVAGKSILNTFTSKTAPTRDVQYFELRGNRAITQGKWRAVAMHKLGTDYAQDPWELFNVEADFSESKDLSKQYPEKLEELKKLWWAEANRYSNPPIVEPVELLYKFNHMDDAFSK</sequence>
<keyword evidence="3" id="KW-0378">Hydrolase</keyword>
<evidence type="ECO:0000259" key="6">
    <source>
        <dbReference type="Pfam" id="PF00884"/>
    </source>
</evidence>
<dbReference type="Gene3D" id="3.40.720.10">
    <property type="entry name" value="Alkaline Phosphatase, subunit A"/>
    <property type="match status" value="1"/>
</dbReference>
<evidence type="ECO:0000256" key="3">
    <source>
        <dbReference type="ARBA" id="ARBA00022801"/>
    </source>
</evidence>
<dbReference type="PANTHER" id="PTHR42693">
    <property type="entry name" value="ARYLSULFATASE FAMILY MEMBER"/>
    <property type="match status" value="1"/>
</dbReference>
<proteinExistence type="inferred from homology"/>
<gene>
    <name evidence="7" type="ORF">DMB85_013415</name>
</gene>
<reference evidence="7" key="1">
    <citation type="submission" date="2018-11" db="EMBL/GenBank/DDBJ databases">
        <title>Draft genome sequences of proposed Pectobacterium aquaticum sp. nov. isolated in France from fresh water.</title>
        <authorList>
            <person name="Pedron J."/>
            <person name="Barny M.A."/>
        </authorList>
    </citation>
    <scope>NUCLEOTIDE SEQUENCE [LARGE SCALE GENOMIC DNA]</scope>
    <source>
        <strain evidence="7">A35-S23-M15</strain>
    </source>
</reference>
<dbReference type="Proteomes" id="UP000256817">
    <property type="component" value="Unassembled WGS sequence"/>
</dbReference>
<evidence type="ECO:0000313" key="8">
    <source>
        <dbReference type="Proteomes" id="UP000256817"/>
    </source>
</evidence>
<dbReference type="Gene3D" id="3.30.1120.10">
    <property type="match status" value="1"/>
</dbReference>
<evidence type="ECO:0000313" key="7">
    <source>
        <dbReference type="EMBL" id="RRO07312.1"/>
    </source>
</evidence>
<dbReference type="InterPro" id="IPR000917">
    <property type="entry name" value="Sulfatase_N"/>
</dbReference>
<comment type="caution">
    <text evidence="7">The sequence shown here is derived from an EMBL/GenBank/DDBJ whole genome shotgun (WGS) entry which is preliminary data.</text>
</comment>
<comment type="similarity">
    <text evidence="1">Belongs to the sulfatase family.</text>
</comment>
<evidence type="ECO:0000256" key="5">
    <source>
        <dbReference type="SAM" id="SignalP"/>
    </source>
</evidence>
<dbReference type="EMBL" id="QHJW02000031">
    <property type="protein sequence ID" value="RRO07312.1"/>
    <property type="molecule type" value="Genomic_DNA"/>
</dbReference>
<dbReference type="RefSeq" id="WP_116226600.1">
    <property type="nucleotide sequence ID" value="NZ_QHJU02000009.1"/>
</dbReference>
<protein>
    <submittedName>
        <fullName evidence="7">Arylsulfatase</fullName>
    </submittedName>
</protein>
<keyword evidence="2" id="KW-0479">Metal-binding</keyword>
<keyword evidence="4" id="KW-0106">Calcium</keyword>
<dbReference type="InterPro" id="IPR050738">
    <property type="entry name" value="Sulfatase"/>
</dbReference>
<dbReference type="InterPro" id="IPR024607">
    <property type="entry name" value="Sulfatase_CS"/>
</dbReference>
<dbReference type="PANTHER" id="PTHR42693:SF33">
    <property type="entry name" value="ARYLSULFATASE"/>
    <property type="match status" value="1"/>
</dbReference>
<dbReference type="SUPFAM" id="SSF53649">
    <property type="entry name" value="Alkaline phosphatase-like"/>
    <property type="match status" value="1"/>
</dbReference>
<keyword evidence="8" id="KW-1185">Reference proteome</keyword>
<keyword evidence="5" id="KW-0732">Signal</keyword>
<dbReference type="PROSITE" id="PS00523">
    <property type="entry name" value="SULFATASE_1"/>
    <property type="match status" value="1"/>
</dbReference>